<keyword evidence="3" id="KW-1185">Reference proteome</keyword>
<dbReference type="Proteomes" id="UP000198949">
    <property type="component" value="Unassembled WGS sequence"/>
</dbReference>
<dbReference type="PANTHER" id="PTHR43649:SF16">
    <property type="entry name" value="SUGAR-BINDING LIPOPROTEIN"/>
    <property type="match status" value="1"/>
</dbReference>
<gene>
    <name evidence="2" type="ORF">SAMN05216270_101653</name>
</gene>
<dbReference type="Pfam" id="PF13416">
    <property type="entry name" value="SBP_bac_8"/>
    <property type="match status" value="1"/>
</dbReference>
<evidence type="ECO:0000313" key="2">
    <source>
        <dbReference type="EMBL" id="SDD07749.1"/>
    </source>
</evidence>
<dbReference type="SUPFAM" id="SSF53850">
    <property type="entry name" value="Periplasmic binding protein-like II"/>
    <property type="match status" value="1"/>
</dbReference>
<organism evidence="2 3">
    <name type="scientific">Glycomyces harbinensis</name>
    <dbReference type="NCBI Taxonomy" id="58114"/>
    <lineage>
        <taxon>Bacteria</taxon>
        <taxon>Bacillati</taxon>
        <taxon>Actinomycetota</taxon>
        <taxon>Actinomycetes</taxon>
        <taxon>Glycomycetales</taxon>
        <taxon>Glycomycetaceae</taxon>
        <taxon>Glycomyces</taxon>
    </lineage>
</organism>
<sequence>MAADLTADPSLTSNRNKEQPIMTTSRAAAAVAAAALTALGLAACSDDEPDDGRTHITVTIDAGLEQDAIDAFDKRIEQFEEANPDIAVERQEYTWTAGTFTAQLAGGTLPDVFVVPFTDGRGLIERGQIADIGDLTAELPYRDSYNPNIAAAGEDPEGDMWAIPIAAYGQGLHYNRTLFEAAGLDPDAPPTTWAEVRTAADTISAETGEAGYAVMTNDNTGGWILTTVVNALGGRTDDGAGTATIDTPAMRQALEDLQAMRWEDESMGDNFLYDWAGINQDFASGRIGMYVSGGGNYGNLFTQNALNPDDYGLTVLPLADDPNSGVLGGGTLAAVSPDAEADEAAAAVEWIDFYYMEKLTVQEAAVADAEVKAETGQPVGAPELPVFDKATYDEVQTWIAEYVNVPVEQMAPYTGQVFDQPLLNEPTVATQEVYAVLDTVVQTVLTEEDADVDALLETAQTEAQAAIDAAA</sequence>
<reference evidence="3" key="1">
    <citation type="submission" date="2016-10" db="EMBL/GenBank/DDBJ databases">
        <authorList>
            <person name="Varghese N."/>
            <person name="Submissions S."/>
        </authorList>
    </citation>
    <scope>NUCLEOTIDE SEQUENCE [LARGE SCALE GENOMIC DNA]</scope>
    <source>
        <strain evidence="3">CGMCC 4.3516</strain>
    </source>
</reference>
<dbReference type="AlphaFoldDB" id="A0A1G6RT30"/>
<name>A0A1G6RT30_9ACTN</name>
<feature type="region of interest" description="Disordered" evidence="1">
    <location>
        <begin position="1"/>
        <end position="22"/>
    </location>
</feature>
<dbReference type="InterPro" id="IPR006059">
    <property type="entry name" value="SBP"/>
</dbReference>
<dbReference type="PANTHER" id="PTHR43649">
    <property type="entry name" value="ARABINOSE-BINDING PROTEIN-RELATED"/>
    <property type="match status" value="1"/>
</dbReference>
<protein>
    <submittedName>
        <fullName evidence="2">ABC-type glycerol-3-phosphate transport system, substrate-binding protein</fullName>
    </submittedName>
</protein>
<evidence type="ECO:0000313" key="3">
    <source>
        <dbReference type="Proteomes" id="UP000198949"/>
    </source>
</evidence>
<dbReference type="Gene3D" id="3.40.190.10">
    <property type="entry name" value="Periplasmic binding protein-like II"/>
    <property type="match status" value="1"/>
</dbReference>
<evidence type="ECO:0000256" key="1">
    <source>
        <dbReference type="SAM" id="MobiDB-lite"/>
    </source>
</evidence>
<accession>A0A1G6RT30</accession>
<dbReference type="InterPro" id="IPR050490">
    <property type="entry name" value="Bact_solute-bd_prot1"/>
</dbReference>
<dbReference type="EMBL" id="FNAD01000001">
    <property type="protein sequence ID" value="SDD07749.1"/>
    <property type="molecule type" value="Genomic_DNA"/>
</dbReference>
<proteinExistence type="predicted"/>
<dbReference type="STRING" id="58114.SAMN05216270_101653"/>